<name>A0A9Q0DPF3_9TELE</name>
<feature type="region of interest" description="Disordered" evidence="1">
    <location>
        <begin position="1"/>
        <end position="128"/>
    </location>
</feature>
<evidence type="ECO:0000256" key="1">
    <source>
        <dbReference type="SAM" id="MobiDB-lite"/>
    </source>
</evidence>
<feature type="compositionally biased region" description="Polar residues" evidence="1">
    <location>
        <begin position="82"/>
        <end position="91"/>
    </location>
</feature>
<dbReference type="Proteomes" id="UP001148018">
    <property type="component" value="Unassembled WGS sequence"/>
</dbReference>
<comment type="caution">
    <text evidence="2">The sequence shown here is derived from an EMBL/GenBank/DDBJ whole genome shotgun (WGS) entry which is preliminary data.</text>
</comment>
<dbReference type="EMBL" id="JANIIK010000113">
    <property type="protein sequence ID" value="KAJ3592012.1"/>
    <property type="molecule type" value="Genomic_DNA"/>
</dbReference>
<proteinExistence type="predicted"/>
<keyword evidence="3" id="KW-1185">Reference proteome</keyword>
<dbReference type="AlphaFoldDB" id="A0A9Q0DPF3"/>
<reference evidence="2" key="1">
    <citation type="submission" date="2022-07" db="EMBL/GenBank/DDBJ databases">
        <title>Chromosome-level genome of Muraenolepis orangiensis.</title>
        <authorList>
            <person name="Kim J."/>
        </authorList>
    </citation>
    <scope>NUCLEOTIDE SEQUENCE</scope>
    <source>
        <strain evidence="2">KU_S4_2022</strain>
        <tissue evidence="2">Muscle</tissue>
    </source>
</reference>
<evidence type="ECO:0000313" key="2">
    <source>
        <dbReference type="EMBL" id="KAJ3592012.1"/>
    </source>
</evidence>
<sequence>MDRVGPSGFSLSREACPPGWLGPRLPGSKPARGAGLSAQAEPGSENDNNSQQLLLLTAWKQSQTDHAATPQEPTKDPITAMDTPQSASTLIASPPDRGPGFRRAPPPDRGPGFRRAPPPDRGPGFRRAPLILEGDHLRPGEQVTWTSWRNLTFWRF</sequence>
<gene>
    <name evidence="2" type="ORF">NHX12_007142</name>
</gene>
<protein>
    <submittedName>
        <fullName evidence="2">Uncharacterized protein</fullName>
    </submittedName>
</protein>
<accession>A0A9Q0DPF3</accession>
<feature type="compositionally biased region" description="Polar residues" evidence="1">
    <location>
        <begin position="45"/>
        <end position="66"/>
    </location>
</feature>
<organism evidence="2 3">
    <name type="scientific">Muraenolepis orangiensis</name>
    <name type="common">Patagonian moray cod</name>
    <dbReference type="NCBI Taxonomy" id="630683"/>
    <lineage>
        <taxon>Eukaryota</taxon>
        <taxon>Metazoa</taxon>
        <taxon>Chordata</taxon>
        <taxon>Craniata</taxon>
        <taxon>Vertebrata</taxon>
        <taxon>Euteleostomi</taxon>
        <taxon>Actinopterygii</taxon>
        <taxon>Neopterygii</taxon>
        <taxon>Teleostei</taxon>
        <taxon>Neoteleostei</taxon>
        <taxon>Acanthomorphata</taxon>
        <taxon>Zeiogadaria</taxon>
        <taxon>Gadariae</taxon>
        <taxon>Gadiformes</taxon>
        <taxon>Muraenolepidoidei</taxon>
        <taxon>Muraenolepididae</taxon>
        <taxon>Muraenolepis</taxon>
    </lineage>
</organism>
<evidence type="ECO:0000313" key="3">
    <source>
        <dbReference type="Proteomes" id="UP001148018"/>
    </source>
</evidence>